<reference evidence="1" key="1">
    <citation type="submission" date="2021-03" db="EMBL/GenBank/DDBJ databases">
        <authorList>
            <consortium name="DOE Joint Genome Institute"/>
            <person name="Ahrendt S."/>
            <person name="Looney B.P."/>
            <person name="Miyauchi S."/>
            <person name="Morin E."/>
            <person name="Drula E."/>
            <person name="Courty P.E."/>
            <person name="Chicoki N."/>
            <person name="Fauchery L."/>
            <person name="Kohler A."/>
            <person name="Kuo A."/>
            <person name="Labutti K."/>
            <person name="Pangilinan J."/>
            <person name="Lipzen A."/>
            <person name="Riley R."/>
            <person name="Andreopoulos W."/>
            <person name="He G."/>
            <person name="Johnson J."/>
            <person name="Barry K.W."/>
            <person name="Grigoriev I.V."/>
            <person name="Nagy L."/>
            <person name="Hibbett D."/>
            <person name="Henrissat B."/>
            <person name="Matheny P.B."/>
            <person name="Labbe J."/>
            <person name="Martin F."/>
        </authorList>
    </citation>
    <scope>NUCLEOTIDE SEQUENCE</scope>
    <source>
        <strain evidence="1">HHB10654</strain>
    </source>
</reference>
<comment type="caution">
    <text evidence="1">The sequence shown here is derived from an EMBL/GenBank/DDBJ whole genome shotgun (WGS) entry which is preliminary data.</text>
</comment>
<evidence type="ECO:0000313" key="1">
    <source>
        <dbReference type="EMBL" id="KAI0057445.1"/>
    </source>
</evidence>
<name>A0ACB8SMX2_9AGAM</name>
<keyword evidence="2" id="KW-1185">Reference proteome</keyword>
<reference evidence="1" key="2">
    <citation type="journal article" date="2022" name="New Phytol.">
        <title>Evolutionary transition to the ectomycorrhizal habit in the genomes of a hyperdiverse lineage of mushroom-forming fungi.</title>
        <authorList>
            <person name="Looney B."/>
            <person name="Miyauchi S."/>
            <person name="Morin E."/>
            <person name="Drula E."/>
            <person name="Courty P.E."/>
            <person name="Kohler A."/>
            <person name="Kuo A."/>
            <person name="LaButti K."/>
            <person name="Pangilinan J."/>
            <person name="Lipzen A."/>
            <person name="Riley R."/>
            <person name="Andreopoulos W."/>
            <person name="He G."/>
            <person name="Johnson J."/>
            <person name="Nolan M."/>
            <person name="Tritt A."/>
            <person name="Barry K.W."/>
            <person name="Grigoriev I.V."/>
            <person name="Nagy L.G."/>
            <person name="Hibbett D."/>
            <person name="Henrissat B."/>
            <person name="Matheny P.B."/>
            <person name="Labbe J."/>
            <person name="Martin F.M."/>
        </authorList>
    </citation>
    <scope>NUCLEOTIDE SEQUENCE</scope>
    <source>
        <strain evidence="1">HHB10654</strain>
    </source>
</reference>
<evidence type="ECO:0000313" key="2">
    <source>
        <dbReference type="Proteomes" id="UP000814140"/>
    </source>
</evidence>
<protein>
    <submittedName>
        <fullName evidence="1">Uncharacterized protein</fullName>
    </submittedName>
</protein>
<accession>A0ACB8SMX2</accession>
<proteinExistence type="predicted"/>
<dbReference type="EMBL" id="MU277247">
    <property type="protein sequence ID" value="KAI0057445.1"/>
    <property type="molecule type" value="Genomic_DNA"/>
</dbReference>
<sequence length="268" mass="27523">MVFAAALLLPALLATAAFAAPSSDVRMANRIARRRAGGAHESRPVNKIVPVNATASSSPEYSTNWAGVVYNEPAGTFTAVTGSFVVPTPKVPSTKGSGGEYSASAWVGIDGDSCSNAILQTGVDFNVDSSGSVSYDAWYEWYPDVSHDFSGISIKAGDTIELTVTSTSTKAGKAVIKNVSTGKSVTKSLTSSSALCGQDAEWIVEDFEEGSSLVPFANFGSVTFKDASATTGSGSKGPSGANVIDIKQSNKVLTSVSTSSSGVTISYV</sequence>
<gene>
    <name evidence="1" type="ORF">BV25DRAFT_1902681</name>
</gene>
<dbReference type="Proteomes" id="UP000814140">
    <property type="component" value="Unassembled WGS sequence"/>
</dbReference>
<organism evidence="1 2">
    <name type="scientific">Artomyces pyxidatus</name>
    <dbReference type="NCBI Taxonomy" id="48021"/>
    <lineage>
        <taxon>Eukaryota</taxon>
        <taxon>Fungi</taxon>
        <taxon>Dikarya</taxon>
        <taxon>Basidiomycota</taxon>
        <taxon>Agaricomycotina</taxon>
        <taxon>Agaricomycetes</taxon>
        <taxon>Russulales</taxon>
        <taxon>Auriscalpiaceae</taxon>
        <taxon>Artomyces</taxon>
    </lineage>
</organism>